<dbReference type="Proteomes" id="UP000636709">
    <property type="component" value="Unassembled WGS sequence"/>
</dbReference>
<protein>
    <submittedName>
        <fullName evidence="3">Uncharacterized protein</fullName>
    </submittedName>
</protein>
<accession>A0A835FQS3</accession>
<keyword evidence="4" id="KW-1185">Reference proteome</keyword>
<feature type="compositionally biased region" description="Polar residues" evidence="1">
    <location>
        <begin position="77"/>
        <end position="97"/>
    </location>
</feature>
<gene>
    <name evidence="3" type="ORF">HU200_006101</name>
</gene>
<evidence type="ECO:0000313" key="3">
    <source>
        <dbReference type="EMBL" id="KAF8772107.1"/>
    </source>
</evidence>
<comment type="caution">
    <text evidence="3">The sequence shown here is derived from an EMBL/GenBank/DDBJ whole genome shotgun (WGS) entry which is preliminary data.</text>
</comment>
<dbReference type="EMBL" id="JACEFO010000429">
    <property type="protein sequence ID" value="KAF8772107.1"/>
    <property type="molecule type" value="Genomic_DNA"/>
</dbReference>
<evidence type="ECO:0000256" key="2">
    <source>
        <dbReference type="SAM" id="SignalP"/>
    </source>
</evidence>
<evidence type="ECO:0000256" key="1">
    <source>
        <dbReference type="SAM" id="MobiDB-lite"/>
    </source>
</evidence>
<evidence type="ECO:0000313" key="4">
    <source>
        <dbReference type="Proteomes" id="UP000636709"/>
    </source>
</evidence>
<dbReference type="AlphaFoldDB" id="A0A835FQS3"/>
<feature type="chain" id="PRO_5032834626" evidence="2">
    <location>
        <begin position="22"/>
        <end position="104"/>
    </location>
</feature>
<feature type="region of interest" description="Disordered" evidence="1">
    <location>
        <begin position="65"/>
        <end position="104"/>
    </location>
</feature>
<feature type="signal peptide" evidence="2">
    <location>
        <begin position="1"/>
        <end position="21"/>
    </location>
</feature>
<organism evidence="3 4">
    <name type="scientific">Digitaria exilis</name>
    <dbReference type="NCBI Taxonomy" id="1010633"/>
    <lineage>
        <taxon>Eukaryota</taxon>
        <taxon>Viridiplantae</taxon>
        <taxon>Streptophyta</taxon>
        <taxon>Embryophyta</taxon>
        <taxon>Tracheophyta</taxon>
        <taxon>Spermatophyta</taxon>
        <taxon>Magnoliopsida</taxon>
        <taxon>Liliopsida</taxon>
        <taxon>Poales</taxon>
        <taxon>Poaceae</taxon>
        <taxon>PACMAD clade</taxon>
        <taxon>Panicoideae</taxon>
        <taxon>Panicodae</taxon>
        <taxon>Paniceae</taxon>
        <taxon>Anthephorinae</taxon>
        <taxon>Digitaria</taxon>
    </lineage>
</organism>
<sequence>MASIGKLVLLAGLAFLVLAAAEDHVKHGPAEADAASAVFITAAAAATTPAPEVTSPPARRLFSAGAWQRPPIPPSGPSDQFNGEINGEKPSSGSIDGQSLAEAP</sequence>
<dbReference type="OrthoDB" id="10459015at2759"/>
<keyword evidence="2" id="KW-0732">Signal</keyword>
<proteinExistence type="predicted"/>
<reference evidence="3" key="1">
    <citation type="submission" date="2020-07" db="EMBL/GenBank/DDBJ databases">
        <title>Genome sequence and genetic diversity analysis of an under-domesticated orphan crop, white fonio (Digitaria exilis).</title>
        <authorList>
            <person name="Bennetzen J.L."/>
            <person name="Chen S."/>
            <person name="Ma X."/>
            <person name="Wang X."/>
            <person name="Yssel A.E.J."/>
            <person name="Chaluvadi S.R."/>
            <person name="Johnson M."/>
            <person name="Gangashetty P."/>
            <person name="Hamidou F."/>
            <person name="Sanogo M.D."/>
            <person name="Zwaenepoel A."/>
            <person name="Wallace J."/>
            <person name="Van De Peer Y."/>
            <person name="Van Deynze A."/>
        </authorList>
    </citation>
    <scope>NUCLEOTIDE SEQUENCE</scope>
    <source>
        <tissue evidence="3">Leaves</tissue>
    </source>
</reference>
<name>A0A835FQS3_9POAL</name>